<keyword evidence="6" id="KW-1185">Reference proteome</keyword>
<dbReference type="Gene3D" id="2.30.38.10">
    <property type="entry name" value="Luciferase, Domain 3"/>
    <property type="match status" value="1"/>
</dbReference>
<sequence>MHFRSIAYDAKSKIWSNSSPQTDYFAPDLSIGEIIFHEMRRHPQLIAQISDTEKTILTRENLQMNSMRVASYMRKLRLQQSDIVVYSTTRIIADDEFDPSRELHRIEKYKVTWWRLSPIMVIGLEKTEKFHKTNFASVDYCIIGGDRCPVPVVERFRNRLKAKSVALTYGLSEFGFMVTTNFHLDIKPTSVGCLQCGYKLKILDEQGKILGPNEVGEVLMYSGQYWGGYYGNPEETQRVYDSERWYHTGDMGYVDNDGFLYIIDRKEDMLRYNLSTYFPNEIQNVIEQISDVVEVCVFGLCMDANADIPAAVVVKKKGSKLQAQDVVDYVKEHVEENYKHMDGKVLIVENLIRALGGKINRRVNKEYFLRVMNGN</sequence>
<accession>B4MW39</accession>
<dbReference type="OrthoDB" id="10253869at2759"/>
<dbReference type="InterPro" id="IPR025110">
    <property type="entry name" value="AMP-bd_C"/>
</dbReference>
<dbReference type="HOGENOM" id="CLU_000022_59_2_1"/>
<evidence type="ECO:0008006" key="7">
    <source>
        <dbReference type="Google" id="ProtNLM"/>
    </source>
</evidence>
<dbReference type="Pfam" id="PF13193">
    <property type="entry name" value="AMP-binding_C"/>
    <property type="match status" value="1"/>
</dbReference>
<organism evidence="5 6">
    <name type="scientific">Drosophila willistoni</name>
    <name type="common">Fruit fly</name>
    <dbReference type="NCBI Taxonomy" id="7260"/>
    <lineage>
        <taxon>Eukaryota</taxon>
        <taxon>Metazoa</taxon>
        <taxon>Ecdysozoa</taxon>
        <taxon>Arthropoda</taxon>
        <taxon>Hexapoda</taxon>
        <taxon>Insecta</taxon>
        <taxon>Pterygota</taxon>
        <taxon>Neoptera</taxon>
        <taxon>Endopterygota</taxon>
        <taxon>Diptera</taxon>
        <taxon>Brachycera</taxon>
        <taxon>Muscomorpha</taxon>
        <taxon>Ephydroidea</taxon>
        <taxon>Drosophilidae</taxon>
        <taxon>Drosophila</taxon>
        <taxon>Sophophora</taxon>
    </lineage>
</organism>
<evidence type="ECO:0000259" key="3">
    <source>
        <dbReference type="Pfam" id="PF00501"/>
    </source>
</evidence>
<comment type="subcellular location">
    <subcellularLocation>
        <location evidence="1">Peroxisome</location>
    </subcellularLocation>
</comment>
<dbReference type="AlphaFoldDB" id="B4MW39"/>
<name>B4MW39_DROWI</name>
<evidence type="ECO:0000313" key="5">
    <source>
        <dbReference type="EMBL" id="EDW75909.2"/>
    </source>
</evidence>
<dbReference type="InterPro" id="IPR045851">
    <property type="entry name" value="AMP-bd_C_sf"/>
</dbReference>
<reference evidence="5 6" key="1">
    <citation type="journal article" date="2007" name="Nature">
        <title>Evolution of genes and genomes on the Drosophila phylogeny.</title>
        <authorList>
            <consortium name="Drosophila 12 Genomes Consortium"/>
            <person name="Clark A.G."/>
            <person name="Eisen M.B."/>
            <person name="Smith D.R."/>
            <person name="Bergman C.M."/>
            <person name="Oliver B."/>
            <person name="Markow T.A."/>
            <person name="Kaufman T.C."/>
            <person name="Kellis M."/>
            <person name="Gelbart W."/>
            <person name="Iyer V.N."/>
            <person name="Pollard D.A."/>
            <person name="Sackton T.B."/>
            <person name="Larracuente A.M."/>
            <person name="Singh N.D."/>
            <person name="Abad J.P."/>
            <person name="Abt D.N."/>
            <person name="Adryan B."/>
            <person name="Aguade M."/>
            <person name="Akashi H."/>
            <person name="Anderson W.W."/>
            <person name="Aquadro C.F."/>
            <person name="Ardell D.H."/>
            <person name="Arguello R."/>
            <person name="Artieri C.G."/>
            <person name="Barbash D.A."/>
            <person name="Barker D."/>
            <person name="Barsanti P."/>
            <person name="Batterham P."/>
            <person name="Batzoglou S."/>
            <person name="Begun D."/>
            <person name="Bhutkar A."/>
            <person name="Blanco E."/>
            <person name="Bosak S.A."/>
            <person name="Bradley R.K."/>
            <person name="Brand A.D."/>
            <person name="Brent M.R."/>
            <person name="Brooks A.N."/>
            <person name="Brown R.H."/>
            <person name="Butlin R.K."/>
            <person name="Caggese C."/>
            <person name="Calvi B.R."/>
            <person name="Bernardo de Carvalho A."/>
            <person name="Caspi A."/>
            <person name="Castrezana S."/>
            <person name="Celniker S.E."/>
            <person name="Chang J.L."/>
            <person name="Chapple C."/>
            <person name="Chatterji S."/>
            <person name="Chinwalla A."/>
            <person name="Civetta A."/>
            <person name="Clifton S.W."/>
            <person name="Comeron J.M."/>
            <person name="Costello J.C."/>
            <person name="Coyne J.A."/>
            <person name="Daub J."/>
            <person name="David R.G."/>
            <person name="Delcher A.L."/>
            <person name="Delehaunty K."/>
            <person name="Do C.B."/>
            <person name="Ebling H."/>
            <person name="Edwards K."/>
            <person name="Eickbush T."/>
            <person name="Evans J.D."/>
            <person name="Filipski A."/>
            <person name="Findeiss S."/>
            <person name="Freyhult E."/>
            <person name="Fulton L."/>
            <person name="Fulton R."/>
            <person name="Garcia A.C."/>
            <person name="Gardiner A."/>
            <person name="Garfield D.A."/>
            <person name="Garvin B.E."/>
            <person name="Gibson G."/>
            <person name="Gilbert D."/>
            <person name="Gnerre S."/>
            <person name="Godfrey J."/>
            <person name="Good R."/>
            <person name="Gotea V."/>
            <person name="Gravely B."/>
            <person name="Greenberg A.J."/>
            <person name="Griffiths-Jones S."/>
            <person name="Gross S."/>
            <person name="Guigo R."/>
            <person name="Gustafson E.A."/>
            <person name="Haerty W."/>
            <person name="Hahn M.W."/>
            <person name="Halligan D.L."/>
            <person name="Halpern A.L."/>
            <person name="Halter G.M."/>
            <person name="Han M.V."/>
            <person name="Heger A."/>
            <person name="Hillier L."/>
            <person name="Hinrichs A.S."/>
            <person name="Holmes I."/>
            <person name="Hoskins R.A."/>
            <person name="Hubisz M.J."/>
            <person name="Hultmark D."/>
            <person name="Huntley M.A."/>
            <person name="Jaffe D.B."/>
            <person name="Jagadeeshan S."/>
            <person name="Jeck W.R."/>
            <person name="Johnson J."/>
            <person name="Jones C.D."/>
            <person name="Jordan W.C."/>
            <person name="Karpen G.H."/>
            <person name="Kataoka E."/>
            <person name="Keightley P.D."/>
            <person name="Kheradpour P."/>
            <person name="Kirkness E.F."/>
            <person name="Koerich L.B."/>
            <person name="Kristiansen K."/>
            <person name="Kudrna D."/>
            <person name="Kulathinal R.J."/>
            <person name="Kumar S."/>
            <person name="Kwok R."/>
            <person name="Lander E."/>
            <person name="Langley C.H."/>
            <person name="Lapoint R."/>
            <person name="Lazzaro B.P."/>
            <person name="Lee S.J."/>
            <person name="Levesque L."/>
            <person name="Li R."/>
            <person name="Lin C.F."/>
            <person name="Lin M.F."/>
            <person name="Lindblad-Toh K."/>
            <person name="Llopart A."/>
            <person name="Long M."/>
            <person name="Low L."/>
            <person name="Lozovsky E."/>
            <person name="Lu J."/>
            <person name="Luo M."/>
            <person name="Machado C.A."/>
            <person name="Makalowski W."/>
            <person name="Marzo M."/>
            <person name="Matsuda M."/>
            <person name="Matzkin L."/>
            <person name="McAllister B."/>
            <person name="McBride C.S."/>
            <person name="McKernan B."/>
            <person name="McKernan K."/>
            <person name="Mendez-Lago M."/>
            <person name="Minx P."/>
            <person name="Mollenhauer M.U."/>
            <person name="Montooth K."/>
            <person name="Mount S.M."/>
            <person name="Mu X."/>
            <person name="Myers E."/>
            <person name="Negre B."/>
            <person name="Newfeld S."/>
            <person name="Nielsen R."/>
            <person name="Noor M.A."/>
            <person name="O'Grady P."/>
            <person name="Pachter L."/>
            <person name="Papaceit M."/>
            <person name="Parisi M.J."/>
            <person name="Parisi M."/>
            <person name="Parts L."/>
            <person name="Pedersen J.S."/>
            <person name="Pesole G."/>
            <person name="Phillippy A.M."/>
            <person name="Ponting C.P."/>
            <person name="Pop M."/>
            <person name="Porcelli D."/>
            <person name="Powell J.R."/>
            <person name="Prohaska S."/>
            <person name="Pruitt K."/>
            <person name="Puig M."/>
            <person name="Quesneville H."/>
            <person name="Ram K.R."/>
            <person name="Rand D."/>
            <person name="Rasmussen M.D."/>
            <person name="Reed L.K."/>
            <person name="Reenan R."/>
            <person name="Reily A."/>
            <person name="Remington K.A."/>
            <person name="Rieger T.T."/>
            <person name="Ritchie M.G."/>
            <person name="Robin C."/>
            <person name="Rogers Y.H."/>
            <person name="Rohde C."/>
            <person name="Rozas J."/>
            <person name="Rubenfield M.J."/>
            <person name="Ruiz A."/>
            <person name="Russo S."/>
            <person name="Salzberg S.L."/>
            <person name="Sanchez-Gracia A."/>
            <person name="Saranga D.J."/>
            <person name="Sato H."/>
            <person name="Schaeffer S.W."/>
            <person name="Schatz M.C."/>
            <person name="Schlenke T."/>
            <person name="Schwartz R."/>
            <person name="Segarra C."/>
            <person name="Singh R.S."/>
            <person name="Sirot L."/>
            <person name="Sirota M."/>
            <person name="Sisneros N.B."/>
            <person name="Smith C.D."/>
            <person name="Smith T.F."/>
            <person name="Spieth J."/>
            <person name="Stage D.E."/>
            <person name="Stark A."/>
            <person name="Stephan W."/>
            <person name="Strausberg R.L."/>
            <person name="Strempel S."/>
            <person name="Sturgill D."/>
            <person name="Sutton G."/>
            <person name="Sutton G.G."/>
            <person name="Tao W."/>
            <person name="Teichmann S."/>
            <person name="Tobari Y.N."/>
            <person name="Tomimura Y."/>
            <person name="Tsolas J.M."/>
            <person name="Valente V.L."/>
            <person name="Venter E."/>
            <person name="Venter J.C."/>
            <person name="Vicario S."/>
            <person name="Vieira F.G."/>
            <person name="Vilella A.J."/>
            <person name="Villasante A."/>
            <person name="Walenz B."/>
            <person name="Wang J."/>
            <person name="Wasserman M."/>
            <person name="Watts T."/>
            <person name="Wilson D."/>
            <person name="Wilson R.K."/>
            <person name="Wing R.A."/>
            <person name="Wolfner M.F."/>
            <person name="Wong A."/>
            <person name="Wong G.K."/>
            <person name="Wu C.I."/>
            <person name="Wu G."/>
            <person name="Yamamoto D."/>
            <person name="Yang H.P."/>
            <person name="Yang S.P."/>
            <person name="Yorke J.A."/>
            <person name="Yoshida K."/>
            <person name="Zdobnov E."/>
            <person name="Zhang P."/>
            <person name="Zhang Y."/>
            <person name="Zimin A.V."/>
            <person name="Baldwin J."/>
            <person name="Abdouelleil A."/>
            <person name="Abdulkadir J."/>
            <person name="Abebe A."/>
            <person name="Abera B."/>
            <person name="Abreu J."/>
            <person name="Acer S.C."/>
            <person name="Aftuck L."/>
            <person name="Alexander A."/>
            <person name="An P."/>
            <person name="Anderson E."/>
            <person name="Anderson S."/>
            <person name="Arachi H."/>
            <person name="Azer M."/>
            <person name="Bachantsang P."/>
            <person name="Barry A."/>
            <person name="Bayul T."/>
            <person name="Berlin A."/>
            <person name="Bessette D."/>
            <person name="Bloom T."/>
            <person name="Blye J."/>
            <person name="Boguslavskiy L."/>
            <person name="Bonnet C."/>
            <person name="Boukhgalter B."/>
            <person name="Bourzgui I."/>
            <person name="Brown A."/>
            <person name="Cahill P."/>
            <person name="Channer S."/>
            <person name="Cheshatsang Y."/>
            <person name="Chuda L."/>
            <person name="Citroen M."/>
            <person name="Collymore A."/>
            <person name="Cooke P."/>
            <person name="Costello M."/>
            <person name="D'Aco K."/>
            <person name="Daza R."/>
            <person name="De Haan G."/>
            <person name="DeGray S."/>
            <person name="DeMaso C."/>
            <person name="Dhargay N."/>
            <person name="Dooley K."/>
            <person name="Dooley E."/>
            <person name="Doricent M."/>
            <person name="Dorje P."/>
            <person name="Dorjee K."/>
            <person name="Dupes A."/>
            <person name="Elong R."/>
            <person name="Falk J."/>
            <person name="Farina A."/>
            <person name="Faro S."/>
            <person name="Ferguson D."/>
            <person name="Fisher S."/>
            <person name="Foley C.D."/>
            <person name="Franke A."/>
            <person name="Friedrich D."/>
            <person name="Gadbois L."/>
            <person name="Gearin G."/>
            <person name="Gearin C.R."/>
            <person name="Giannoukos G."/>
            <person name="Goode T."/>
            <person name="Graham J."/>
            <person name="Grandbois E."/>
            <person name="Grewal S."/>
            <person name="Gyaltsen K."/>
            <person name="Hafez N."/>
            <person name="Hagos B."/>
            <person name="Hall J."/>
            <person name="Henson C."/>
            <person name="Hollinger A."/>
            <person name="Honan T."/>
            <person name="Huard M.D."/>
            <person name="Hughes L."/>
            <person name="Hurhula B."/>
            <person name="Husby M.E."/>
            <person name="Kamat A."/>
            <person name="Kanga B."/>
            <person name="Kashin S."/>
            <person name="Khazanovich D."/>
            <person name="Kisner P."/>
            <person name="Lance K."/>
            <person name="Lara M."/>
            <person name="Lee W."/>
            <person name="Lennon N."/>
            <person name="Letendre F."/>
            <person name="LeVine R."/>
            <person name="Lipovsky A."/>
            <person name="Liu X."/>
            <person name="Liu J."/>
            <person name="Liu S."/>
            <person name="Lokyitsang T."/>
            <person name="Lokyitsang Y."/>
            <person name="Lubonja R."/>
            <person name="Lui A."/>
            <person name="MacDonald P."/>
            <person name="Magnisalis V."/>
            <person name="Maru K."/>
            <person name="Matthews C."/>
            <person name="McCusker W."/>
            <person name="McDonough S."/>
            <person name="Mehta T."/>
            <person name="Meldrim J."/>
            <person name="Meneus L."/>
            <person name="Mihai O."/>
            <person name="Mihalev A."/>
            <person name="Mihova T."/>
            <person name="Mittelman R."/>
            <person name="Mlenga V."/>
            <person name="Montmayeur A."/>
            <person name="Mulrain L."/>
            <person name="Navidi A."/>
            <person name="Naylor J."/>
            <person name="Negash T."/>
            <person name="Nguyen T."/>
            <person name="Nguyen N."/>
            <person name="Nicol R."/>
            <person name="Norbu C."/>
            <person name="Norbu N."/>
            <person name="Novod N."/>
            <person name="O'Neill B."/>
            <person name="Osman S."/>
            <person name="Markiewicz E."/>
            <person name="Oyono O.L."/>
            <person name="Patti C."/>
            <person name="Phunkhang P."/>
            <person name="Pierre F."/>
            <person name="Priest M."/>
            <person name="Raghuraman S."/>
            <person name="Rege F."/>
            <person name="Reyes R."/>
            <person name="Rise C."/>
            <person name="Rogov P."/>
            <person name="Ross K."/>
            <person name="Ryan E."/>
            <person name="Settipalli S."/>
            <person name="Shea T."/>
            <person name="Sherpa N."/>
            <person name="Shi L."/>
            <person name="Shih D."/>
            <person name="Sparrow T."/>
            <person name="Spaulding J."/>
            <person name="Stalker J."/>
            <person name="Stange-Thomann N."/>
            <person name="Stavropoulos S."/>
            <person name="Stone C."/>
            <person name="Strader C."/>
            <person name="Tesfaye S."/>
            <person name="Thomson T."/>
            <person name="Thoulutsang Y."/>
            <person name="Thoulutsang D."/>
            <person name="Topham K."/>
            <person name="Topping I."/>
            <person name="Tsamla T."/>
            <person name="Vassiliev H."/>
            <person name="Vo A."/>
            <person name="Wangchuk T."/>
            <person name="Wangdi T."/>
            <person name="Weiand M."/>
            <person name="Wilkinson J."/>
            <person name="Wilson A."/>
            <person name="Yadav S."/>
            <person name="Young G."/>
            <person name="Yu Q."/>
            <person name="Zembek L."/>
            <person name="Zhong D."/>
            <person name="Zimmer A."/>
            <person name="Zwirko Z."/>
            <person name="Jaffe D.B."/>
            <person name="Alvarez P."/>
            <person name="Brockman W."/>
            <person name="Butler J."/>
            <person name="Chin C."/>
            <person name="Gnerre S."/>
            <person name="Grabherr M."/>
            <person name="Kleber M."/>
            <person name="Mauceli E."/>
            <person name="MacCallum I."/>
        </authorList>
    </citation>
    <scope>NUCLEOTIDE SEQUENCE [LARGE SCALE GENOMIC DNA]</scope>
    <source>
        <strain evidence="6">Tucson 14030-0811.24</strain>
    </source>
</reference>
<feature type="domain" description="AMP-binding enzyme C-terminal" evidence="4">
    <location>
        <begin position="281"/>
        <end position="351"/>
    </location>
</feature>
<dbReference type="GO" id="GO:0005777">
    <property type="term" value="C:peroxisome"/>
    <property type="evidence" value="ECO:0007669"/>
    <property type="project" value="UniProtKB-SubCell"/>
</dbReference>
<dbReference type="Gene3D" id="3.40.50.980">
    <property type="match status" value="1"/>
</dbReference>
<dbReference type="InParanoid" id="B4MW39"/>
<evidence type="ECO:0000256" key="1">
    <source>
        <dbReference type="ARBA" id="ARBA00004275"/>
    </source>
</evidence>
<feature type="domain" description="AMP-dependent synthetase/ligase" evidence="3">
    <location>
        <begin position="95"/>
        <end position="230"/>
    </location>
</feature>
<gene>
    <name evidence="5" type="primary">Dwil\GK15191</name>
    <name evidence="5" type="ORF">Dwil_GK15191</name>
</gene>
<dbReference type="InterPro" id="IPR000873">
    <property type="entry name" value="AMP-dep_synth/lig_dom"/>
</dbReference>
<dbReference type="GO" id="GO:0046949">
    <property type="term" value="P:fatty-acyl-CoA biosynthetic process"/>
    <property type="evidence" value="ECO:0007669"/>
    <property type="project" value="TreeGrafter"/>
</dbReference>
<dbReference type="Pfam" id="PF00501">
    <property type="entry name" value="AMP-binding"/>
    <property type="match status" value="1"/>
</dbReference>
<evidence type="ECO:0000256" key="2">
    <source>
        <dbReference type="ARBA" id="ARBA00023140"/>
    </source>
</evidence>
<dbReference type="PANTHER" id="PTHR24096">
    <property type="entry name" value="LONG-CHAIN-FATTY-ACID--COA LIGASE"/>
    <property type="match status" value="1"/>
</dbReference>
<keyword evidence="2" id="KW-0576">Peroxisome</keyword>
<dbReference type="Gene3D" id="3.30.300.30">
    <property type="match status" value="1"/>
</dbReference>
<dbReference type="SUPFAM" id="SSF56801">
    <property type="entry name" value="Acetyl-CoA synthetase-like"/>
    <property type="match status" value="1"/>
</dbReference>
<evidence type="ECO:0000259" key="4">
    <source>
        <dbReference type="Pfam" id="PF13193"/>
    </source>
</evidence>
<dbReference type="eggNOG" id="KOG1176">
    <property type="taxonomic scope" value="Eukaryota"/>
</dbReference>
<dbReference type="Proteomes" id="UP000007798">
    <property type="component" value="Unassembled WGS sequence"/>
</dbReference>
<proteinExistence type="predicted"/>
<protein>
    <recommendedName>
        <fullName evidence="7">AMP-dependent synthetase/ligase domain-containing protein</fullName>
    </recommendedName>
</protein>
<dbReference type="GO" id="GO:0004467">
    <property type="term" value="F:long-chain fatty acid-CoA ligase activity"/>
    <property type="evidence" value="ECO:0007669"/>
    <property type="project" value="TreeGrafter"/>
</dbReference>
<dbReference type="EMBL" id="CH963857">
    <property type="protein sequence ID" value="EDW75909.2"/>
    <property type="molecule type" value="Genomic_DNA"/>
</dbReference>
<dbReference type="SMR" id="B4MW39"/>
<dbReference type="STRING" id="7260.B4MW39"/>
<dbReference type="PANTHER" id="PTHR24096:SF353">
    <property type="entry name" value="GH16244P-RELATED"/>
    <property type="match status" value="1"/>
</dbReference>
<evidence type="ECO:0000313" key="6">
    <source>
        <dbReference type="Proteomes" id="UP000007798"/>
    </source>
</evidence>